<dbReference type="GO" id="GO:0015081">
    <property type="term" value="F:sodium ion transmembrane transporter activity"/>
    <property type="evidence" value="ECO:0007669"/>
    <property type="project" value="InterPro"/>
</dbReference>
<evidence type="ECO:0000256" key="5">
    <source>
        <dbReference type="ARBA" id="ARBA00023136"/>
    </source>
</evidence>
<dbReference type="Pfam" id="PF04277">
    <property type="entry name" value="OAD_gamma"/>
    <property type="match status" value="1"/>
</dbReference>
<dbReference type="InterPro" id="IPR005899">
    <property type="entry name" value="Na_pump_deCOase"/>
</dbReference>
<evidence type="ECO:0000256" key="3">
    <source>
        <dbReference type="ARBA" id="ARBA00022692"/>
    </source>
</evidence>
<keyword evidence="5 6" id="KW-0472">Membrane</keyword>
<keyword evidence="8" id="KW-1185">Reference proteome</keyword>
<evidence type="ECO:0000313" key="7">
    <source>
        <dbReference type="EMBL" id="MRI84567.1"/>
    </source>
</evidence>
<dbReference type="GO" id="GO:0036376">
    <property type="term" value="P:sodium ion export across plasma membrane"/>
    <property type="evidence" value="ECO:0007669"/>
    <property type="project" value="InterPro"/>
</dbReference>
<comment type="subcellular location">
    <subcellularLocation>
        <location evidence="1">Cell membrane</location>
    </subcellularLocation>
</comment>
<dbReference type="GO" id="GO:0005886">
    <property type="term" value="C:plasma membrane"/>
    <property type="evidence" value="ECO:0007669"/>
    <property type="project" value="UniProtKB-SubCell"/>
</dbReference>
<evidence type="ECO:0000256" key="1">
    <source>
        <dbReference type="ARBA" id="ARBA00004236"/>
    </source>
</evidence>
<evidence type="ECO:0000256" key="4">
    <source>
        <dbReference type="ARBA" id="ARBA00022989"/>
    </source>
</evidence>
<accession>A0A6I2G9W3</accession>
<proteinExistence type="predicted"/>
<keyword evidence="4 6" id="KW-1133">Transmembrane helix</keyword>
<reference evidence="7 8" key="1">
    <citation type="submission" date="2019-11" db="EMBL/GenBank/DDBJ databases">
        <title>Characterisation of Fundicoccus ignavus gen. nov. sp. nov., a novel genus of the family Aerococcaceae isolated from bulk tank milk.</title>
        <authorList>
            <person name="Siebert A."/>
            <person name="Huptas C."/>
            <person name="Wenning M."/>
            <person name="Scherer S."/>
            <person name="Doll E.V."/>
        </authorList>
    </citation>
    <scope>NUCLEOTIDE SEQUENCE [LARGE SCALE GENOMIC DNA]</scope>
    <source>
        <strain evidence="7 8">WS4759</strain>
    </source>
</reference>
<dbReference type="AlphaFoldDB" id="A0A6I2G9W3"/>
<dbReference type="RefSeq" id="WP_153863001.1">
    <property type="nucleotide sequence ID" value="NZ_WJQS01000001.1"/>
</dbReference>
<comment type="caution">
    <text evidence="7">The sequence shown here is derived from an EMBL/GenBank/DDBJ whole genome shotgun (WGS) entry which is preliminary data.</text>
</comment>
<feature type="transmembrane region" description="Helical" evidence="6">
    <location>
        <begin position="6"/>
        <end position="30"/>
    </location>
</feature>
<protein>
    <submittedName>
        <fullName evidence="7">Uncharacterized protein</fullName>
    </submittedName>
</protein>
<gene>
    <name evidence="7" type="ORF">GIY09_01470</name>
</gene>
<evidence type="ECO:0000313" key="8">
    <source>
        <dbReference type="Proteomes" id="UP000430975"/>
    </source>
</evidence>
<name>A0A6I2G9W3_9LACT</name>
<dbReference type="Proteomes" id="UP000430975">
    <property type="component" value="Unassembled WGS sequence"/>
</dbReference>
<keyword evidence="2" id="KW-1003">Cell membrane</keyword>
<evidence type="ECO:0000256" key="2">
    <source>
        <dbReference type="ARBA" id="ARBA00022475"/>
    </source>
</evidence>
<dbReference type="EMBL" id="WJQS01000001">
    <property type="protein sequence ID" value="MRI84567.1"/>
    <property type="molecule type" value="Genomic_DNA"/>
</dbReference>
<organism evidence="7 8">
    <name type="scientific">Fundicoccus ignavus</name>
    <dbReference type="NCBI Taxonomy" id="2664442"/>
    <lineage>
        <taxon>Bacteria</taxon>
        <taxon>Bacillati</taxon>
        <taxon>Bacillota</taxon>
        <taxon>Bacilli</taxon>
        <taxon>Lactobacillales</taxon>
        <taxon>Aerococcaceae</taxon>
        <taxon>Fundicoccus</taxon>
    </lineage>
</organism>
<keyword evidence="3 6" id="KW-0812">Transmembrane</keyword>
<sequence length="98" mass="10583">MEAISIMDGLVLTVVSMLVVFAVLTALWGITEWTAKLVGKETPPVAAPQKNQTPVATQASQLVANPKHQLVAELMALTLASQDQPNKKLEIHVSIRIK</sequence>
<evidence type="ECO:0000256" key="6">
    <source>
        <dbReference type="SAM" id="Phobius"/>
    </source>
</evidence>